<dbReference type="Proteomes" id="UP000541558">
    <property type="component" value="Unassembled WGS sequence"/>
</dbReference>
<dbReference type="EMBL" id="JAACJK010000059">
    <property type="protein sequence ID" value="KAF5336124.1"/>
    <property type="molecule type" value="Genomic_DNA"/>
</dbReference>
<reference evidence="1 2" key="1">
    <citation type="journal article" date="2020" name="ISME J.">
        <title>Uncovering the hidden diversity of litter-decomposition mechanisms in mushroom-forming fungi.</title>
        <authorList>
            <person name="Floudas D."/>
            <person name="Bentzer J."/>
            <person name="Ahren D."/>
            <person name="Johansson T."/>
            <person name="Persson P."/>
            <person name="Tunlid A."/>
        </authorList>
    </citation>
    <scope>NUCLEOTIDE SEQUENCE [LARGE SCALE GENOMIC DNA]</scope>
    <source>
        <strain evidence="1 2">CBS 175.51</strain>
    </source>
</reference>
<sequence length="181" mass="19756">MTTTNKVLRPLFSPPNASAHATLAEVRTSFERSFFGRQDGHCIAWREGVELELDLWSEACRALSWVILHECAARVQNLGVRWEGNTDVKGSHSSGSDDEDIFTLSNPHLPMLHTLASMVMYELASLTPLSCTAALLSSLIHYPSALNPSSPAPNLTTLRLNLAGLPFSHPKAHSSPAGWLI</sequence>
<evidence type="ECO:0000313" key="2">
    <source>
        <dbReference type="Proteomes" id="UP000541558"/>
    </source>
</evidence>
<accession>A0A8H5C6N0</accession>
<organism evidence="1 2">
    <name type="scientific">Ephemerocybe angulata</name>
    <dbReference type="NCBI Taxonomy" id="980116"/>
    <lineage>
        <taxon>Eukaryota</taxon>
        <taxon>Fungi</taxon>
        <taxon>Dikarya</taxon>
        <taxon>Basidiomycota</taxon>
        <taxon>Agaricomycotina</taxon>
        <taxon>Agaricomycetes</taxon>
        <taxon>Agaricomycetidae</taxon>
        <taxon>Agaricales</taxon>
        <taxon>Agaricineae</taxon>
        <taxon>Psathyrellaceae</taxon>
        <taxon>Ephemerocybe</taxon>
    </lineage>
</organism>
<proteinExistence type="predicted"/>
<protein>
    <submittedName>
        <fullName evidence="1">Uncharacterized protein</fullName>
    </submittedName>
</protein>
<dbReference type="AlphaFoldDB" id="A0A8H5C6N0"/>
<name>A0A8H5C6N0_9AGAR</name>
<comment type="caution">
    <text evidence="1">The sequence shown here is derived from an EMBL/GenBank/DDBJ whole genome shotgun (WGS) entry which is preliminary data.</text>
</comment>
<gene>
    <name evidence="1" type="ORF">D9611_006298</name>
</gene>
<evidence type="ECO:0000313" key="1">
    <source>
        <dbReference type="EMBL" id="KAF5336124.1"/>
    </source>
</evidence>
<keyword evidence="2" id="KW-1185">Reference proteome</keyword>
<dbReference type="OrthoDB" id="10423732at2759"/>